<sequence length="498" mass="57095">MNPTYAQYVDAQIPHNSCLKRLAEFLHGLDGNQIHPTKISSVDFSKSGCQNLQSWTFHAKGGFYYTAPSRGSATLQPSEEEKLHDMFSVPYNVQGRIVIIEDMDRHIASFLGARYDISPFFFANHLDNSFSDFEERPPLASLTIPSIHCKGDSIHLHYRRVIDLGTTTCQSLHQMCTDSNVSRSVKVTPQISARSLGWARSCCSMMKKRISKDQWICLVFIDPTNAKIRPKKGSHTAYLEQIPIHGGPKLELGMTEFSQWKENNFNPSAADHVVRLTANRASQITDEPSLRDILVQCFRQPSPDFDEQDPSLLSLAYYPIQIVISEWNFYTMLLSRYVKHYEYAIISSEASVQLSNLEELLPWRRRCVRSQQRLHLLYVFIDSHLQNSRNEELKRIWKPILQDINHFSSQIGDWASFLGSMVTQLDTHQALVEARSVRRFTYVVLAFTALSLVTSIFSMTDEVLPWGSRFWIYIVIAVPFTFFVLLGYFTLSKNLGRA</sequence>
<keyword evidence="3" id="KW-1185">Reference proteome</keyword>
<dbReference type="Proteomes" id="UP000077248">
    <property type="component" value="Unassembled WGS sequence"/>
</dbReference>
<dbReference type="RefSeq" id="XP_018385373.1">
    <property type="nucleotide sequence ID" value="XM_018534538.1"/>
</dbReference>
<evidence type="ECO:0000313" key="2">
    <source>
        <dbReference type="EMBL" id="OAG19952.1"/>
    </source>
</evidence>
<dbReference type="AlphaFoldDB" id="A0A177DLR2"/>
<dbReference type="EMBL" id="KV441480">
    <property type="protein sequence ID" value="OAG19952.1"/>
    <property type="molecule type" value="Genomic_DNA"/>
</dbReference>
<feature type="transmembrane region" description="Helical" evidence="1">
    <location>
        <begin position="470"/>
        <end position="491"/>
    </location>
</feature>
<feature type="transmembrane region" description="Helical" evidence="1">
    <location>
        <begin position="440"/>
        <end position="458"/>
    </location>
</feature>
<keyword evidence="1" id="KW-1133">Transmembrane helix</keyword>
<gene>
    <name evidence="2" type="ORF">CC77DRAFT_937176</name>
</gene>
<evidence type="ECO:0000313" key="3">
    <source>
        <dbReference type="Proteomes" id="UP000077248"/>
    </source>
</evidence>
<protein>
    <submittedName>
        <fullName evidence="2">Uncharacterized protein</fullName>
    </submittedName>
</protein>
<keyword evidence="1" id="KW-0472">Membrane</keyword>
<proteinExistence type="predicted"/>
<dbReference type="Gene3D" id="1.20.58.340">
    <property type="entry name" value="Magnesium transport protein CorA, transmembrane region"/>
    <property type="match status" value="1"/>
</dbReference>
<keyword evidence="1" id="KW-0812">Transmembrane</keyword>
<reference evidence="2 3" key="1">
    <citation type="submission" date="2016-05" db="EMBL/GenBank/DDBJ databases">
        <title>Comparative analysis of secretome profiles of manganese(II)-oxidizing ascomycete fungi.</title>
        <authorList>
            <consortium name="DOE Joint Genome Institute"/>
            <person name="Zeiner C.A."/>
            <person name="Purvine S.O."/>
            <person name="Zink E.M."/>
            <person name="Wu S."/>
            <person name="Pasa-Tolic L."/>
            <person name="Chaput D.L."/>
            <person name="Haridas S."/>
            <person name="Grigoriev I.V."/>
            <person name="Santelli C.M."/>
            <person name="Hansel C.M."/>
        </authorList>
    </citation>
    <scope>NUCLEOTIDE SEQUENCE [LARGE SCALE GENOMIC DNA]</scope>
    <source>
        <strain evidence="2 3">SRC1lrK2f</strain>
    </source>
</reference>
<dbReference type="OMA" id="RRFVEHW"/>
<organism evidence="2 3">
    <name type="scientific">Alternaria alternata</name>
    <name type="common">Alternaria rot fungus</name>
    <name type="synonym">Torula alternata</name>
    <dbReference type="NCBI Taxonomy" id="5599"/>
    <lineage>
        <taxon>Eukaryota</taxon>
        <taxon>Fungi</taxon>
        <taxon>Dikarya</taxon>
        <taxon>Ascomycota</taxon>
        <taxon>Pezizomycotina</taxon>
        <taxon>Dothideomycetes</taxon>
        <taxon>Pleosporomycetidae</taxon>
        <taxon>Pleosporales</taxon>
        <taxon>Pleosporineae</taxon>
        <taxon>Pleosporaceae</taxon>
        <taxon>Alternaria</taxon>
        <taxon>Alternaria sect. Alternaria</taxon>
        <taxon>Alternaria alternata complex</taxon>
    </lineage>
</organism>
<name>A0A177DLR2_ALTAL</name>
<evidence type="ECO:0000256" key="1">
    <source>
        <dbReference type="SAM" id="Phobius"/>
    </source>
</evidence>
<dbReference type="KEGG" id="aalt:CC77DRAFT_937176"/>
<accession>A0A177DLR2</accession>
<dbReference type="GeneID" id="29120132"/>
<dbReference type="VEuPathDB" id="FungiDB:CC77DRAFT_937176"/>